<gene>
    <name evidence="2" type="ORF">DILT_LOCUS4738</name>
</gene>
<keyword evidence="1" id="KW-0560">Oxidoreductase</keyword>
<dbReference type="EMBL" id="UYRU01046016">
    <property type="protein sequence ID" value="VDN08907.1"/>
    <property type="molecule type" value="Genomic_DNA"/>
</dbReference>
<name>A0A3P7LAP7_DIBLA</name>
<dbReference type="Proteomes" id="UP000281553">
    <property type="component" value="Unassembled WGS sequence"/>
</dbReference>
<evidence type="ECO:0000313" key="3">
    <source>
        <dbReference type="Proteomes" id="UP000281553"/>
    </source>
</evidence>
<keyword evidence="3" id="KW-1185">Reference proteome</keyword>
<organism evidence="2 3">
    <name type="scientific">Dibothriocephalus latus</name>
    <name type="common">Fish tapeworm</name>
    <name type="synonym">Diphyllobothrium latum</name>
    <dbReference type="NCBI Taxonomy" id="60516"/>
    <lineage>
        <taxon>Eukaryota</taxon>
        <taxon>Metazoa</taxon>
        <taxon>Spiralia</taxon>
        <taxon>Lophotrochozoa</taxon>
        <taxon>Platyhelminthes</taxon>
        <taxon>Cestoda</taxon>
        <taxon>Eucestoda</taxon>
        <taxon>Diphyllobothriidea</taxon>
        <taxon>Diphyllobothriidae</taxon>
        <taxon>Dibothriocephalus</taxon>
    </lineage>
</organism>
<dbReference type="GO" id="GO:0016491">
    <property type="term" value="F:oxidoreductase activity"/>
    <property type="evidence" value="ECO:0007669"/>
    <property type="project" value="UniProtKB-KW"/>
</dbReference>
<reference evidence="2 3" key="1">
    <citation type="submission" date="2018-11" db="EMBL/GenBank/DDBJ databases">
        <authorList>
            <consortium name="Pathogen Informatics"/>
        </authorList>
    </citation>
    <scope>NUCLEOTIDE SEQUENCE [LARGE SCALE GENOMIC DNA]</scope>
</reference>
<dbReference type="PANTHER" id="PTHR43157:SF31">
    <property type="entry name" value="PHOSPHATIDYLINOSITOL-GLYCAN BIOSYNTHESIS CLASS F PROTEIN"/>
    <property type="match status" value="1"/>
</dbReference>
<dbReference type="AlphaFoldDB" id="A0A3P7LAP7"/>
<protein>
    <submittedName>
        <fullName evidence="2">Uncharacterized protein</fullName>
    </submittedName>
</protein>
<evidence type="ECO:0000313" key="2">
    <source>
        <dbReference type="EMBL" id="VDN08907.1"/>
    </source>
</evidence>
<dbReference type="OrthoDB" id="191139at2759"/>
<dbReference type="Gene3D" id="3.40.50.720">
    <property type="entry name" value="NAD(P)-binding Rossmann-like Domain"/>
    <property type="match status" value="1"/>
</dbReference>
<sequence length="181" mass="20407">MSGFFMKTEWEGAQTTLYAVLATDLENGGYYADCAPAAINPQAEDDEICFKVWEMSYKMVGLDTPEKPTALNHCRKFGSMRLELTLIGKYPPMKPCPKSQKKGIYIGPQRKAKKVRRVNNQRQVQMRRLDTDHAESSEIPPLQMNTLVCGDVEAEASQKQVMVPKLFPVTNTFTQVLGKVE</sequence>
<accession>A0A3P7LAP7</accession>
<dbReference type="PANTHER" id="PTHR43157">
    <property type="entry name" value="PHOSPHATIDYLINOSITOL-GLYCAN BIOSYNTHESIS CLASS F PROTEIN-RELATED"/>
    <property type="match status" value="1"/>
</dbReference>
<proteinExistence type="predicted"/>
<evidence type="ECO:0000256" key="1">
    <source>
        <dbReference type="ARBA" id="ARBA00023002"/>
    </source>
</evidence>